<feature type="active site" description="Nucleophile" evidence="9">
    <location>
        <position position="140"/>
    </location>
</feature>
<dbReference type="InterPro" id="IPR038063">
    <property type="entry name" value="Transpep_catalytic_dom"/>
</dbReference>
<evidence type="ECO:0000313" key="12">
    <source>
        <dbReference type="EMBL" id="MYL63972.1"/>
    </source>
</evidence>
<dbReference type="Pfam" id="PF03734">
    <property type="entry name" value="YkuD"/>
    <property type="match status" value="1"/>
</dbReference>
<evidence type="ECO:0000313" key="13">
    <source>
        <dbReference type="Proteomes" id="UP000447833"/>
    </source>
</evidence>
<evidence type="ECO:0000256" key="7">
    <source>
        <dbReference type="ARBA" id="ARBA00022984"/>
    </source>
</evidence>
<dbReference type="Gene3D" id="3.10.350.10">
    <property type="entry name" value="LysM domain"/>
    <property type="match status" value="1"/>
</dbReference>
<dbReference type="PROSITE" id="PS52029">
    <property type="entry name" value="LD_TPASE"/>
    <property type="match status" value="1"/>
</dbReference>
<evidence type="ECO:0000256" key="4">
    <source>
        <dbReference type="ARBA" id="ARBA00022679"/>
    </source>
</evidence>
<protein>
    <submittedName>
        <fullName evidence="12">L,D-transpeptidase family protein</fullName>
    </submittedName>
</protein>
<dbReference type="InterPro" id="IPR005490">
    <property type="entry name" value="LD_TPept_cat_dom"/>
</dbReference>
<evidence type="ECO:0000256" key="1">
    <source>
        <dbReference type="ARBA" id="ARBA00004752"/>
    </source>
</evidence>
<evidence type="ECO:0000259" key="10">
    <source>
        <dbReference type="PROSITE" id="PS51782"/>
    </source>
</evidence>
<feature type="domain" description="L,D-TPase catalytic" evidence="11">
    <location>
        <begin position="57"/>
        <end position="164"/>
    </location>
</feature>
<keyword evidence="5" id="KW-0378">Hydrolase</keyword>
<dbReference type="Gene3D" id="2.40.440.10">
    <property type="entry name" value="L,D-transpeptidase catalytic domain-like"/>
    <property type="match status" value="1"/>
</dbReference>
<sequence length="165" mass="17856">MVQHIVKSGETLSSISGDYRIPVSQIIMANSLANPNLIYPGQLIEIPGYPDPNTLPFTIYISLANRTLTLLKNGSTVKVYPVGVGRMLHDTPTGKFIIINKAPNPGGPFGTMWMSISKIHYGIHGTNDPSSIGKYVSRGCIRMYNQDVEQLADTIPIGTSVTIGP</sequence>
<evidence type="ECO:0000256" key="9">
    <source>
        <dbReference type="PROSITE-ProRule" id="PRU01373"/>
    </source>
</evidence>
<dbReference type="InterPro" id="IPR050979">
    <property type="entry name" value="LD-transpeptidase"/>
</dbReference>
<keyword evidence="3" id="KW-0328">Glycosyltransferase</keyword>
<dbReference type="SUPFAM" id="SSF141523">
    <property type="entry name" value="L,D-transpeptidase catalytic domain-like"/>
    <property type="match status" value="1"/>
</dbReference>
<dbReference type="PROSITE" id="PS51782">
    <property type="entry name" value="LYSM"/>
    <property type="match status" value="1"/>
</dbReference>
<evidence type="ECO:0000256" key="8">
    <source>
        <dbReference type="ARBA" id="ARBA00023316"/>
    </source>
</evidence>
<dbReference type="GO" id="GO:0008360">
    <property type="term" value="P:regulation of cell shape"/>
    <property type="evidence" value="ECO:0007669"/>
    <property type="project" value="UniProtKB-UniRule"/>
</dbReference>
<dbReference type="RefSeq" id="WP_160919730.1">
    <property type="nucleotide sequence ID" value="NZ_WMEY01000003.1"/>
</dbReference>
<keyword evidence="4" id="KW-0808">Transferase</keyword>
<dbReference type="PANTHER" id="PTHR30582:SF24">
    <property type="entry name" value="L,D-TRANSPEPTIDASE ERFK_SRFK-RELATED"/>
    <property type="match status" value="1"/>
</dbReference>
<dbReference type="Pfam" id="PF01476">
    <property type="entry name" value="LysM"/>
    <property type="match status" value="1"/>
</dbReference>
<name>A0A845EZ90_9BACL</name>
<reference evidence="12 13" key="1">
    <citation type="submission" date="2019-11" db="EMBL/GenBank/DDBJ databases">
        <title>Genome sequences of 17 halophilic strains isolated from different environments.</title>
        <authorList>
            <person name="Furrow R.E."/>
        </authorList>
    </citation>
    <scope>NUCLEOTIDE SEQUENCE [LARGE SCALE GENOMIC DNA]</scope>
    <source>
        <strain evidence="12 13">22506_14_FS</strain>
    </source>
</reference>
<dbReference type="EMBL" id="WMEY01000003">
    <property type="protein sequence ID" value="MYL63972.1"/>
    <property type="molecule type" value="Genomic_DNA"/>
</dbReference>
<dbReference type="InterPro" id="IPR036779">
    <property type="entry name" value="LysM_dom_sf"/>
</dbReference>
<keyword evidence="7 9" id="KW-0573">Peptidoglycan synthesis</keyword>
<dbReference type="GO" id="GO:0071972">
    <property type="term" value="F:peptidoglycan L,D-transpeptidase activity"/>
    <property type="evidence" value="ECO:0007669"/>
    <property type="project" value="TreeGrafter"/>
</dbReference>
<dbReference type="GO" id="GO:0018104">
    <property type="term" value="P:peptidoglycan-protein cross-linking"/>
    <property type="evidence" value="ECO:0007669"/>
    <property type="project" value="TreeGrafter"/>
</dbReference>
<evidence type="ECO:0000256" key="3">
    <source>
        <dbReference type="ARBA" id="ARBA00022676"/>
    </source>
</evidence>
<dbReference type="GO" id="GO:0005576">
    <property type="term" value="C:extracellular region"/>
    <property type="evidence" value="ECO:0007669"/>
    <property type="project" value="TreeGrafter"/>
</dbReference>
<dbReference type="GO" id="GO:0071555">
    <property type="term" value="P:cell wall organization"/>
    <property type="evidence" value="ECO:0007669"/>
    <property type="project" value="UniProtKB-UniRule"/>
</dbReference>
<dbReference type="InterPro" id="IPR018392">
    <property type="entry name" value="LysM"/>
</dbReference>
<evidence type="ECO:0000256" key="2">
    <source>
        <dbReference type="ARBA" id="ARBA00005992"/>
    </source>
</evidence>
<dbReference type="SMART" id="SM00257">
    <property type="entry name" value="LysM"/>
    <property type="match status" value="1"/>
</dbReference>
<comment type="similarity">
    <text evidence="2">Belongs to the YkuD family.</text>
</comment>
<dbReference type="GO" id="GO:0016757">
    <property type="term" value="F:glycosyltransferase activity"/>
    <property type="evidence" value="ECO:0007669"/>
    <property type="project" value="UniProtKB-KW"/>
</dbReference>
<dbReference type="UniPathway" id="UPA00219"/>
<feature type="active site" description="Proton donor/acceptor" evidence="9">
    <location>
        <position position="124"/>
    </location>
</feature>
<comment type="pathway">
    <text evidence="1 9">Cell wall biogenesis; peptidoglycan biosynthesis.</text>
</comment>
<dbReference type="CDD" id="cd16913">
    <property type="entry name" value="YkuD_like"/>
    <property type="match status" value="1"/>
</dbReference>
<dbReference type="SUPFAM" id="SSF54106">
    <property type="entry name" value="LysM domain"/>
    <property type="match status" value="1"/>
</dbReference>
<dbReference type="Proteomes" id="UP000447833">
    <property type="component" value="Unassembled WGS sequence"/>
</dbReference>
<dbReference type="AlphaFoldDB" id="A0A845EZ90"/>
<evidence type="ECO:0000259" key="11">
    <source>
        <dbReference type="PROSITE" id="PS52029"/>
    </source>
</evidence>
<dbReference type="CDD" id="cd00118">
    <property type="entry name" value="LysM"/>
    <property type="match status" value="1"/>
</dbReference>
<dbReference type="PANTHER" id="PTHR30582">
    <property type="entry name" value="L,D-TRANSPEPTIDASE"/>
    <property type="match status" value="1"/>
</dbReference>
<gene>
    <name evidence="12" type="ORF">GLW07_11490</name>
</gene>
<comment type="caution">
    <text evidence="12">The sequence shown here is derived from an EMBL/GenBank/DDBJ whole genome shotgun (WGS) entry which is preliminary data.</text>
</comment>
<organism evidence="12 13">
    <name type="scientific">Guptibacillus hwajinpoensis</name>
    <dbReference type="NCBI Taxonomy" id="208199"/>
    <lineage>
        <taxon>Bacteria</taxon>
        <taxon>Bacillati</taxon>
        <taxon>Bacillota</taxon>
        <taxon>Bacilli</taxon>
        <taxon>Bacillales</taxon>
        <taxon>Guptibacillaceae</taxon>
        <taxon>Guptibacillus</taxon>
    </lineage>
</organism>
<keyword evidence="8 9" id="KW-0961">Cell wall biogenesis/degradation</keyword>
<feature type="domain" description="LysM" evidence="10">
    <location>
        <begin position="2"/>
        <end position="46"/>
    </location>
</feature>
<keyword evidence="6 9" id="KW-0133">Cell shape</keyword>
<evidence type="ECO:0000256" key="5">
    <source>
        <dbReference type="ARBA" id="ARBA00022801"/>
    </source>
</evidence>
<evidence type="ECO:0000256" key="6">
    <source>
        <dbReference type="ARBA" id="ARBA00022960"/>
    </source>
</evidence>
<proteinExistence type="inferred from homology"/>
<accession>A0A845EZ90</accession>